<dbReference type="GeneID" id="63715497"/>
<reference evidence="3 4" key="1">
    <citation type="journal article" date="2016" name="Sci. Rep.">
        <title>Insights into Adaptations to a Near-Obligate Nematode Endoparasitic Lifestyle from the Finished Genome of Drechmeria coniospora.</title>
        <authorList>
            <person name="Zhang L."/>
            <person name="Zhou Z."/>
            <person name="Guo Q."/>
            <person name="Fokkens L."/>
            <person name="Miskei M."/>
            <person name="Pocsi I."/>
            <person name="Zhang W."/>
            <person name="Chen M."/>
            <person name="Wang L."/>
            <person name="Sun Y."/>
            <person name="Donzelli B.G."/>
            <person name="Gibson D.M."/>
            <person name="Nelson D.R."/>
            <person name="Luo J.G."/>
            <person name="Rep M."/>
            <person name="Liu H."/>
            <person name="Yang S."/>
            <person name="Wang J."/>
            <person name="Krasnoff S.B."/>
            <person name="Xu Y."/>
            <person name="Molnar I."/>
            <person name="Lin M."/>
        </authorList>
    </citation>
    <scope>NUCLEOTIDE SEQUENCE [LARGE SCALE GENOMIC DNA]</scope>
    <source>
        <strain evidence="3 4">ARSEF 6962</strain>
    </source>
</reference>
<proteinExistence type="predicted"/>
<dbReference type="EMBL" id="LAYC01000001">
    <property type="protein sequence ID" value="KYK61711.1"/>
    <property type="molecule type" value="Genomic_DNA"/>
</dbReference>
<feature type="chain" id="PRO_5007581025" evidence="2">
    <location>
        <begin position="19"/>
        <end position="184"/>
    </location>
</feature>
<keyword evidence="2" id="KW-0732">Signal</keyword>
<keyword evidence="4" id="KW-1185">Reference proteome</keyword>
<name>A0A151GXB5_DRECN</name>
<dbReference type="AlphaFoldDB" id="A0A151GXB5"/>
<organism evidence="3 4">
    <name type="scientific">Drechmeria coniospora</name>
    <name type="common">Nematophagous fungus</name>
    <name type="synonym">Meria coniospora</name>
    <dbReference type="NCBI Taxonomy" id="98403"/>
    <lineage>
        <taxon>Eukaryota</taxon>
        <taxon>Fungi</taxon>
        <taxon>Dikarya</taxon>
        <taxon>Ascomycota</taxon>
        <taxon>Pezizomycotina</taxon>
        <taxon>Sordariomycetes</taxon>
        <taxon>Hypocreomycetidae</taxon>
        <taxon>Hypocreales</taxon>
        <taxon>Ophiocordycipitaceae</taxon>
        <taxon>Drechmeria</taxon>
    </lineage>
</organism>
<protein>
    <submittedName>
        <fullName evidence="3">Uncharacterized protein</fullName>
    </submittedName>
</protein>
<gene>
    <name evidence="3" type="ORF">DCS_02854</name>
</gene>
<evidence type="ECO:0000256" key="1">
    <source>
        <dbReference type="SAM" id="MobiDB-lite"/>
    </source>
</evidence>
<evidence type="ECO:0000313" key="3">
    <source>
        <dbReference type="EMBL" id="KYK61711.1"/>
    </source>
</evidence>
<feature type="region of interest" description="Disordered" evidence="1">
    <location>
        <begin position="19"/>
        <end position="53"/>
    </location>
</feature>
<evidence type="ECO:0000256" key="2">
    <source>
        <dbReference type="SAM" id="SignalP"/>
    </source>
</evidence>
<accession>A0A151GXB5</accession>
<sequence length="184" mass="18936">MMFSVSTLLMASAACAVAQQQQAPPPPPAGVDGPQDGPFGGPHHGRGPHHGPPTWLMEKVLVCPAAGGLATVDLPCPPAKPKHNENDKPKHPHVRPAGAPEWDGTITIFPSGAPEVTVTASIDCKGCASVTVSKPTSCTNMPPRRPHHERPGFGNPGLPVVTAPAGATKTVYFKGPPVCKPTPA</sequence>
<evidence type="ECO:0000313" key="4">
    <source>
        <dbReference type="Proteomes" id="UP000076580"/>
    </source>
</evidence>
<feature type="signal peptide" evidence="2">
    <location>
        <begin position="1"/>
        <end position="18"/>
    </location>
</feature>
<dbReference type="RefSeq" id="XP_040661063.1">
    <property type="nucleotide sequence ID" value="XM_040800180.1"/>
</dbReference>
<comment type="caution">
    <text evidence="3">The sequence shown here is derived from an EMBL/GenBank/DDBJ whole genome shotgun (WGS) entry which is preliminary data.</text>
</comment>
<feature type="region of interest" description="Disordered" evidence="1">
    <location>
        <begin position="78"/>
        <end position="101"/>
    </location>
</feature>
<dbReference type="InParanoid" id="A0A151GXB5"/>
<dbReference type="Proteomes" id="UP000076580">
    <property type="component" value="Chromosome 01"/>
</dbReference>